<evidence type="ECO:0000259" key="2">
    <source>
        <dbReference type="Pfam" id="PF13304"/>
    </source>
</evidence>
<dbReference type="SUPFAM" id="SSF52540">
    <property type="entry name" value="P-loop containing nucleoside triphosphate hydrolases"/>
    <property type="match status" value="1"/>
</dbReference>
<evidence type="ECO:0000313" key="3">
    <source>
        <dbReference type="EMBL" id="KYF82839.1"/>
    </source>
</evidence>
<feature type="region of interest" description="Disordered" evidence="1">
    <location>
        <begin position="228"/>
        <end position="256"/>
    </location>
</feature>
<evidence type="ECO:0000256" key="1">
    <source>
        <dbReference type="SAM" id="MobiDB-lite"/>
    </source>
</evidence>
<name>A0A150RRE7_SORCE</name>
<dbReference type="EMBL" id="JEMC01003222">
    <property type="protein sequence ID" value="KYF82839.1"/>
    <property type="molecule type" value="Genomic_DNA"/>
</dbReference>
<reference evidence="3 4" key="1">
    <citation type="submission" date="2014-02" db="EMBL/GenBank/DDBJ databases">
        <title>The small core and large imbalanced accessory genome model reveals a collaborative survival strategy of Sorangium cellulosum strains in nature.</title>
        <authorList>
            <person name="Han K."/>
            <person name="Peng R."/>
            <person name="Blom J."/>
            <person name="Li Y.-Z."/>
        </authorList>
    </citation>
    <scope>NUCLEOTIDE SEQUENCE [LARGE SCALE GENOMIC DNA]</scope>
    <source>
        <strain evidence="3 4">So0149</strain>
    </source>
</reference>
<dbReference type="GO" id="GO:0005524">
    <property type="term" value="F:ATP binding"/>
    <property type="evidence" value="ECO:0007669"/>
    <property type="project" value="InterPro"/>
</dbReference>
<dbReference type="GO" id="GO:0016887">
    <property type="term" value="F:ATP hydrolysis activity"/>
    <property type="evidence" value="ECO:0007669"/>
    <property type="project" value="InterPro"/>
</dbReference>
<dbReference type="InterPro" id="IPR003959">
    <property type="entry name" value="ATPase_AAA_core"/>
</dbReference>
<protein>
    <recommendedName>
        <fullName evidence="2">ATPase AAA-type core domain-containing protein</fullName>
    </recommendedName>
</protein>
<dbReference type="Proteomes" id="UP000075515">
    <property type="component" value="Unassembled WGS sequence"/>
</dbReference>
<proteinExistence type="predicted"/>
<dbReference type="Gene3D" id="3.40.50.300">
    <property type="entry name" value="P-loop containing nucleotide triphosphate hydrolases"/>
    <property type="match status" value="1"/>
</dbReference>
<sequence length="605" mass="66800">MKLEAANVLAFEAGRALLGAARPLDVEIEGVTIHVAPQREPPIAWPALPDGRPIPGLDEQRDGPWPSAVRLDCSWKGGHVTLVARWSTWRAHRRYHGQLALEVATVPRNRQIVWSTVTQRILDVSPEGEDAMLEDAVIPVSLALFDREKGDEKRAYLRYQIELARKLGLPFTGAATATLFRVPQGFSGALDPDAFGRVVRAALVKLPFVTRGEDSDVEGEPYLDIRRALAPSKRPAPGRNEGVPEAAAGEPPPDLAGQDSSLFDELGVFQFGPFEAFRWTDLGRINVVIGRNDTGKSTLLKLGYALARSVQDYTRRLDADRPSLGEVLAEKLMWTFQPASARLGDLVKKRSPGDAVFGATLCNAVYSAILLAADARSLRVDDDGGPQPNLRALFIPPKEILTSVDAITSLHEQDKRFGFDDTYYDLAVALRGEVMQQDLPDSLRRVLTSLRSLFSGEIVRESGRFVFRRGDDQFWMSQVAEGIKKIGLFARLIQNGELRRNTVLFIDEPETNLHPAAARALVRMLHDVSLAGVQIFMATHSYFILKQLELVARQHEADVRLCALTNREGYVSGSFHDLSEGMPPNEIVEEELSMGDEDVDLAMAG</sequence>
<dbReference type="InterPro" id="IPR027417">
    <property type="entry name" value="P-loop_NTPase"/>
</dbReference>
<organism evidence="3 4">
    <name type="scientific">Sorangium cellulosum</name>
    <name type="common">Polyangium cellulosum</name>
    <dbReference type="NCBI Taxonomy" id="56"/>
    <lineage>
        <taxon>Bacteria</taxon>
        <taxon>Pseudomonadati</taxon>
        <taxon>Myxococcota</taxon>
        <taxon>Polyangia</taxon>
        <taxon>Polyangiales</taxon>
        <taxon>Polyangiaceae</taxon>
        <taxon>Sorangium</taxon>
    </lineage>
</organism>
<evidence type="ECO:0000313" key="4">
    <source>
        <dbReference type="Proteomes" id="UP000075515"/>
    </source>
</evidence>
<comment type="caution">
    <text evidence="3">The sequence shown here is derived from an EMBL/GenBank/DDBJ whole genome shotgun (WGS) entry which is preliminary data.</text>
</comment>
<dbReference type="AlphaFoldDB" id="A0A150RRE7"/>
<accession>A0A150RRE7</accession>
<dbReference type="Pfam" id="PF13304">
    <property type="entry name" value="AAA_21"/>
    <property type="match status" value="1"/>
</dbReference>
<dbReference type="PANTHER" id="PTHR43581">
    <property type="entry name" value="ATP/GTP PHOSPHATASE"/>
    <property type="match status" value="1"/>
</dbReference>
<dbReference type="InterPro" id="IPR051396">
    <property type="entry name" value="Bact_Antivir_Def_Nuclease"/>
</dbReference>
<dbReference type="PANTHER" id="PTHR43581:SF4">
    <property type="entry name" value="ATP_GTP PHOSPHATASE"/>
    <property type="match status" value="1"/>
</dbReference>
<gene>
    <name evidence="3" type="ORF">BE18_15280</name>
</gene>
<feature type="domain" description="ATPase AAA-type core" evidence="2">
    <location>
        <begin position="435"/>
        <end position="545"/>
    </location>
</feature>